<gene>
    <name evidence="3" type="ORF">HEB29_000159</name>
    <name evidence="2" type="ORF">Sfulv_01620</name>
</gene>
<dbReference type="NCBIfam" id="NF038403">
    <property type="entry name" value="perm_prefix_1"/>
    <property type="match status" value="1"/>
</dbReference>
<dbReference type="AlphaFoldDB" id="A0A7J0BYQ3"/>
<feature type="transmembrane region" description="Helical" evidence="1">
    <location>
        <begin position="87"/>
        <end position="105"/>
    </location>
</feature>
<evidence type="ECO:0000313" key="2">
    <source>
        <dbReference type="EMBL" id="GFM95351.1"/>
    </source>
</evidence>
<organism evidence="2 4">
    <name type="scientific">Streptomyces fulvorobeus</name>
    <dbReference type="NCBI Taxonomy" id="284028"/>
    <lineage>
        <taxon>Bacteria</taxon>
        <taxon>Bacillati</taxon>
        <taxon>Actinomycetota</taxon>
        <taxon>Actinomycetes</taxon>
        <taxon>Kitasatosporales</taxon>
        <taxon>Streptomycetaceae</taxon>
        <taxon>Streptomyces</taxon>
    </lineage>
</organism>
<comment type="caution">
    <text evidence="2">The sequence shown here is derived from an EMBL/GenBank/DDBJ whole genome shotgun (WGS) entry which is preliminary data.</text>
</comment>
<dbReference type="InterPro" id="IPR047928">
    <property type="entry name" value="Perm_prefix_1"/>
</dbReference>
<name>A0A7J0BYQ3_9ACTN</name>
<feature type="transmembrane region" description="Helical" evidence="1">
    <location>
        <begin position="161"/>
        <end position="184"/>
    </location>
</feature>
<dbReference type="EMBL" id="BLWC01000001">
    <property type="protein sequence ID" value="GFM95351.1"/>
    <property type="molecule type" value="Genomic_DNA"/>
</dbReference>
<dbReference type="Proteomes" id="UP000498980">
    <property type="component" value="Unassembled WGS sequence"/>
</dbReference>
<reference evidence="2 4" key="1">
    <citation type="submission" date="2020-05" db="EMBL/GenBank/DDBJ databases">
        <title>Whole genome shotgun sequence of Streptomyces fulvorobeus NBRC 15897.</title>
        <authorList>
            <person name="Komaki H."/>
            <person name="Tamura T."/>
        </authorList>
    </citation>
    <scope>NUCLEOTIDE SEQUENCE [LARGE SCALE GENOMIC DNA]</scope>
    <source>
        <strain evidence="2 4">NBRC 15897</strain>
    </source>
</reference>
<evidence type="ECO:0000313" key="4">
    <source>
        <dbReference type="Proteomes" id="UP000498980"/>
    </source>
</evidence>
<keyword evidence="4" id="KW-1185">Reference proteome</keyword>
<sequence>MNATGRHADPIQDHIAALAAALRGPGKAKAQMVQDMRDGLVDTAEALAGDEVSYERAARQAVREFGTLDELVPSCQQELTVRQARHTARAVALTAPFLITCWYLARSAGHEGTWRLPLAAQLLAVHLAGVAIVAALLAAGTLAATGAAARRVPTPRRLPLVVAWAGTTASAAMAVAALALATAAAMVTNWPLLACAGGLAAVSHAAIAGSARLCRQCARLS</sequence>
<feature type="transmembrane region" description="Helical" evidence="1">
    <location>
        <begin position="125"/>
        <end position="149"/>
    </location>
</feature>
<evidence type="ECO:0000256" key="1">
    <source>
        <dbReference type="SAM" id="Phobius"/>
    </source>
</evidence>
<evidence type="ECO:0000313" key="3">
    <source>
        <dbReference type="EMBL" id="NYE39148.1"/>
    </source>
</evidence>
<dbReference type="EMBL" id="JACCCF010000001">
    <property type="protein sequence ID" value="NYE39148.1"/>
    <property type="molecule type" value="Genomic_DNA"/>
</dbReference>
<protein>
    <submittedName>
        <fullName evidence="2">Uncharacterized protein</fullName>
    </submittedName>
</protein>
<reference evidence="3 5" key="2">
    <citation type="submission" date="2020-07" db="EMBL/GenBank/DDBJ databases">
        <title>Sequencing the genomes of 1000 actinobacteria strains.</title>
        <authorList>
            <person name="Klenk H.-P."/>
        </authorList>
    </citation>
    <scope>NUCLEOTIDE SEQUENCE [LARGE SCALE GENOMIC DNA]</scope>
    <source>
        <strain evidence="3 5">DSM 41455</strain>
    </source>
</reference>
<dbReference type="Proteomes" id="UP000530403">
    <property type="component" value="Unassembled WGS sequence"/>
</dbReference>
<evidence type="ECO:0000313" key="5">
    <source>
        <dbReference type="Proteomes" id="UP000530403"/>
    </source>
</evidence>
<keyword evidence="1" id="KW-1133">Transmembrane helix</keyword>
<feature type="transmembrane region" description="Helical" evidence="1">
    <location>
        <begin position="190"/>
        <end position="211"/>
    </location>
</feature>
<dbReference type="RefSeq" id="WP_173310298.1">
    <property type="nucleotide sequence ID" value="NZ_BAAAUE010000008.1"/>
</dbReference>
<accession>A0A7J0BYQ3</accession>
<proteinExistence type="predicted"/>
<keyword evidence="1" id="KW-0812">Transmembrane</keyword>
<keyword evidence="1" id="KW-0472">Membrane</keyword>